<dbReference type="InterPro" id="IPR050796">
    <property type="entry name" value="SCF_F-box_component"/>
</dbReference>
<feature type="signal peptide" evidence="1">
    <location>
        <begin position="1"/>
        <end position="25"/>
    </location>
</feature>
<evidence type="ECO:0000259" key="2">
    <source>
        <dbReference type="PROSITE" id="PS50181"/>
    </source>
</evidence>
<feature type="chain" id="PRO_5013029920" evidence="1">
    <location>
        <begin position="26"/>
        <end position="360"/>
    </location>
</feature>
<dbReference type="InterPro" id="IPR015915">
    <property type="entry name" value="Kelch-typ_b-propeller"/>
</dbReference>
<dbReference type="InterPro" id="IPR006652">
    <property type="entry name" value="Kelch_1"/>
</dbReference>
<dbReference type="SUPFAM" id="SSF117281">
    <property type="entry name" value="Kelch motif"/>
    <property type="match status" value="1"/>
</dbReference>
<dbReference type="Proteomes" id="UP000195402">
    <property type="component" value="Unassembled WGS sequence"/>
</dbReference>
<dbReference type="STRING" id="56857.A0A200PQH6"/>
<evidence type="ECO:0000313" key="3">
    <source>
        <dbReference type="EMBL" id="OVA00466.1"/>
    </source>
</evidence>
<organism evidence="3 4">
    <name type="scientific">Macleaya cordata</name>
    <name type="common">Five-seeded plume-poppy</name>
    <name type="synonym">Bocconia cordata</name>
    <dbReference type="NCBI Taxonomy" id="56857"/>
    <lineage>
        <taxon>Eukaryota</taxon>
        <taxon>Viridiplantae</taxon>
        <taxon>Streptophyta</taxon>
        <taxon>Embryophyta</taxon>
        <taxon>Tracheophyta</taxon>
        <taxon>Spermatophyta</taxon>
        <taxon>Magnoliopsida</taxon>
        <taxon>Ranunculales</taxon>
        <taxon>Papaveraceae</taxon>
        <taxon>Papaveroideae</taxon>
        <taxon>Macleaya</taxon>
    </lineage>
</organism>
<gene>
    <name evidence="3" type="ORF">BVC80_9089g58</name>
</gene>
<accession>A0A200PQH6</accession>
<protein>
    <submittedName>
        <fullName evidence="3">F-box domain</fullName>
    </submittedName>
</protein>
<evidence type="ECO:0000256" key="1">
    <source>
        <dbReference type="SAM" id="SignalP"/>
    </source>
</evidence>
<comment type="caution">
    <text evidence="3">The sequence shown here is derived from an EMBL/GenBank/DDBJ whole genome shotgun (WGS) entry which is preliminary data.</text>
</comment>
<dbReference type="OrthoDB" id="7956040at2759"/>
<keyword evidence="1" id="KW-0732">Signal</keyword>
<sequence length="360" mass="40934">MWSHLPFDILARIFSFLSPDSLAYAASACKQWHMCATTYVCSRTRSHRSWFLAMHTRNRGYSCYIHNPVLDRWYLLSLEFLSVQIQPIAAIGSLVLYRYVNQSPIQLALCNPFTKQNWFLPPLIGSRINPAVGIIGANSGRNTTFKIFVAGGMSGDNSYEPTLEMYDSRVGIWQSLGSMPIEFAVWLTVWTSNESVYSKGVLYWITSARAYKVMGYELDSGTWKELNVPMADRLEFAGLVREKGTLSLVGGTSEGEAWIWKLGIGEKWVLIERVPSELGKRFFGCRGSWNRTKCIGSDEAVYLYRDFGSEMLVWREVSEKGRWEWFWVEGCGSIKGEKVAKFPIKGMLFQPSLDPSFSLS</sequence>
<dbReference type="CDD" id="cd09917">
    <property type="entry name" value="F-box_SF"/>
    <property type="match status" value="1"/>
</dbReference>
<dbReference type="EMBL" id="MVGT01004293">
    <property type="protein sequence ID" value="OVA00466.1"/>
    <property type="molecule type" value="Genomic_DNA"/>
</dbReference>
<keyword evidence="4" id="KW-1185">Reference proteome</keyword>
<proteinExistence type="predicted"/>
<dbReference type="Pfam" id="PF01344">
    <property type="entry name" value="Kelch_1"/>
    <property type="match status" value="1"/>
</dbReference>
<dbReference type="InterPro" id="IPR036047">
    <property type="entry name" value="F-box-like_dom_sf"/>
</dbReference>
<name>A0A200PQH6_MACCD</name>
<dbReference type="AlphaFoldDB" id="A0A200PQH6"/>
<dbReference type="PROSITE" id="PS50181">
    <property type="entry name" value="FBOX"/>
    <property type="match status" value="1"/>
</dbReference>
<dbReference type="PANTHER" id="PTHR31672:SF2">
    <property type="entry name" value="F-BOX DOMAIN-CONTAINING PROTEIN"/>
    <property type="match status" value="1"/>
</dbReference>
<reference evidence="3 4" key="1">
    <citation type="journal article" date="2017" name="Mol. Plant">
        <title>The Genome of Medicinal Plant Macleaya cordata Provides New Insights into Benzylisoquinoline Alkaloids Metabolism.</title>
        <authorList>
            <person name="Liu X."/>
            <person name="Liu Y."/>
            <person name="Huang P."/>
            <person name="Ma Y."/>
            <person name="Qing Z."/>
            <person name="Tang Q."/>
            <person name="Cao H."/>
            <person name="Cheng P."/>
            <person name="Zheng Y."/>
            <person name="Yuan Z."/>
            <person name="Zhou Y."/>
            <person name="Liu J."/>
            <person name="Tang Z."/>
            <person name="Zhuo Y."/>
            <person name="Zhang Y."/>
            <person name="Yu L."/>
            <person name="Huang J."/>
            <person name="Yang P."/>
            <person name="Peng Q."/>
            <person name="Zhang J."/>
            <person name="Jiang W."/>
            <person name="Zhang Z."/>
            <person name="Lin K."/>
            <person name="Ro D.K."/>
            <person name="Chen X."/>
            <person name="Xiong X."/>
            <person name="Shang Y."/>
            <person name="Huang S."/>
            <person name="Zeng J."/>
        </authorList>
    </citation>
    <scope>NUCLEOTIDE SEQUENCE [LARGE SCALE GENOMIC DNA]</scope>
    <source>
        <strain evidence="4">cv. BLH2017</strain>
        <tissue evidence="3">Root</tissue>
    </source>
</reference>
<dbReference type="Pfam" id="PF12937">
    <property type="entry name" value="F-box-like"/>
    <property type="match status" value="1"/>
</dbReference>
<evidence type="ECO:0000313" key="4">
    <source>
        <dbReference type="Proteomes" id="UP000195402"/>
    </source>
</evidence>
<dbReference type="InParanoid" id="A0A200PQH6"/>
<dbReference type="Gene3D" id="1.20.1280.50">
    <property type="match status" value="1"/>
</dbReference>
<dbReference type="SUPFAM" id="SSF81383">
    <property type="entry name" value="F-box domain"/>
    <property type="match status" value="1"/>
</dbReference>
<dbReference type="PANTHER" id="PTHR31672">
    <property type="entry name" value="BNACNNG10540D PROTEIN"/>
    <property type="match status" value="1"/>
</dbReference>
<dbReference type="Gene3D" id="2.120.10.80">
    <property type="entry name" value="Kelch-type beta propeller"/>
    <property type="match status" value="1"/>
</dbReference>
<feature type="domain" description="F-box" evidence="2">
    <location>
        <begin position="1"/>
        <end position="33"/>
    </location>
</feature>
<dbReference type="OMA" id="CIWELKE"/>
<dbReference type="InterPro" id="IPR001810">
    <property type="entry name" value="F-box_dom"/>
</dbReference>